<feature type="region of interest" description="Disordered" evidence="12">
    <location>
        <begin position="1"/>
        <end position="20"/>
    </location>
</feature>
<comment type="catalytic activity">
    <reaction evidence="9">
        <text>a 5'-end (5'-triphosphoguanosine)-ribonucleoside in mRNA + S-adenosyl-L-methionine = a 5'-end (N(7)-methyl 5'-triphosphoguanosine)-ribonucleoside in mRNA + S-adenosyl-L-homocysteine</text>
        <dbReference type="Rhea" id="RHEA:67008"/>
        <dbReference type="Rhea" id="RHEA-COMP:17166"/>
        <dbReference type="Rhea" id="RHEA-COMP:17167"/>
        <dbReference type="ChEBI" id="CHEBI:57856"/>
        <dbReference type="ChEBI" id="CHEBI:59789"/>
        <dbReference type="ChEBI" id="CHEBI:156461"/>
        <dbReference type="ChEBI" id="CHEBI:167617"/>
        <dbReference type="EC" id="2.1.1.56"/>
    </reaction>
</comment>
<evidence type="ECO:0000313" key="15">
    <source>
        <dbReference type="Proteomes" id="UP000292052"/>
    </source>
</evidence>
<dbReference type="PIRSF" id="PIRSF028762">
    <property type="entry name" value="ABD1"/>
    <property type="match status" value="1"/>
</dbReference>
<feature type="binding site" evidence="11">
    <location>
        <position position="161"/>
    </location>
    <ligand>
        <name>S-adenosyl-L-methionine</name>
        <dbReference type="ChEBI" id="CHEBI:59789"/>
    </ligand>
</feature>
<feature type="compositionally biased region" description="Polar residues" evidence="12">
    <location>
        <begin position="41"/>
        <end position="50"/>
    </location>
</feature>
<dbReference type="GO" id="GO:0004482">
    <property type="term" value="F:mRNA 5'-cap (guanine-N7-)-methyltransferase activity"/>
    <property type="evidence" value="ECO:0007669"/>
    <property type="project" value="UniProtKB-EC"/>
</dbReference>
<name>A0A482W0Y6_ASBVE</name>
<gene>
    <name evidence="14" type="ORF">BDFB_003163</name>
</gene>
<sequence>MASSEALISQETVEDYNEIENTDDLEKTLVLAAQDADARSNEIQTENLSYKSEEIEGNSQYEEAETKRMPQKRKREQEEVTKHFKTNDGGVVNKPAEGYAKVVATHYNQLEEKGLDERSKSRIVYMRNFHNWIKSMLINEYLTKIKEGKKHNAPIRVLDMCCGKGGDLLKWRKGNITHLICSDIASVSLDQCKSRYNDMKNRNSRDRNSGNIYSIEYIAGDCSRVRLREKYSDPSMKLDLVSCQFAFHYSFESLPQAECMIRNASECLQPGGFFIGTIPDANDLIARARRANSSTFGNDVYKVHFDCDVNKPPLFGAKYNFHLDGVVDCPEFLVHFSTLIKLARKYGLKFVKKEKFYDYYERMKIDGKQLLSNMKSLETYPPNETATLLGTDPDDYAHAEEFLRNEERKDVKIGTLSKSEWEASSLYMLFVFEKVKNTWNTDGTPIYDI</sequence>
<organism evidence="14 15">
    <name type="scientific">Asbolus verrucosus</name>
    <name type="common">Desert ironclad beetle</name>
    <dbReference type="NCBI Taxonomy" id="1661398"/>
    <lineage>
        <taxon>Eukaryota</taxon>
        <taxon>Metazoa</taxon>
        <taxon>Ecdysozoa</taxon>
        <taxon>Arthropoda</taxon>
        <taxon>Hexapoda</taxon>
        <taxon>Insecta</taxon>
        <taxon>Pterygota</taxon>
        <taxon>Neoptera</taxon>
        <taxon>Endopterygota</taxon>
        <taxon>Coleoptera</taxon>
        <taxon>Polyphaga</taxon>
        <taxon>Cucujiformia</taxon>
        <taxon>Tenebrionidae</taxon>
        <taxon>Pimeliinae</taxon>
        <taxon>Asbolus</taxon>
    </lineage>
</organism>
<evidence type="ECO:0000256" key="12">
    <source>
        <dbReference type="SAM" id="MobiDB-lite"/>
    </source>
</evidence>
<dbReference type="GO" id="GO:0005634">
    <property type="term" value="C:nucleus"/>
    <property type="evidence" value="ECO:0007669"/>
    <property type="project" value="UniProtKB-SubCell"/>
</dbReference>
<keyword evidence="15" id="KW-1185">Reference proteome</keyword>
<dbReference type="Proteomes" id="UP000292052">
    <property type="component" value="Unassembled WGS sequence"/>
</dbReference>
<evidence type="ECO:0000256" key="3">
    <source>
        <dbReference type="ARBA" id="ARBA00022664"/>
    </source>
</evidence>
<dbReference type="Pfam" id="PF03291">
    <property type="entry name" value="mRNA_G-N7_MeTrfase"/>
    <property type="match status" value="1"/>
</dbReference>
<dbReference type="PANTHER" id="PTHR12189">
    <property type="entry name" value="MRNA GUANINE-7- METHYLTRANSFERASE"/>
    <property type="match status" value="1"/>
</dbReference>
<protein>
    <recommendedName>
        <fullName evidence="10">mRNA cap guanine-N(7) methyltransferase</fullName>
        <ecNumber evidence="10">2.1.1.56</ecNumber>
    </recommendedName>
    <alternativeName>
        <fullName evidence="10">mRNA (guanine-N(7))-methyltransferase</fullName>
    </alternativeName>
    <alternativeName>
        <fullName evidence="10">mRNA cap methyltransferase</fullName>
    </alternativeName>
</protein>
<feature type="binding site" evidence="11">
    <location>
        <position position="183"/>
    </location>
    <ligand>
        <name>S-adenosyl-L-methionine</name>
        <dbReference type="ChEBI" id="CHEBI:59789"/>
    </ligand>
</feature>
<feature type="domain" description="MRNA cap 0 methyltransferase" evidence="13">
    <location>
        <begin position="121"/>
        <end position="435"/>
    </location>
</feature>
<evidence type="ECO:0000256" key="5">
    <source>
        <dbReference type="ARBA" id="ARBA00022691"/>
    </source>
</evidence>
<keyword evidence="2 10" id="KW-0489">Methyltransferase</keyword>
<feature type="binding site" evidence="11">
    <location>
        <position position="249"/>
    </location>
    <ligand>
        <name>S-adenosyl-L-methionine</name>
        <dbReference type="ChEBI" id="CHEBI:59789"/>
    </ligand>
</feature>
<comment type="subcellular location">
    <subcellularLocation>
        <location evidence="1 10">Nucleus</location>
    </subcellularLocation>
</comment>
<keyword evidence="6 10" id="KW-0694">RNA-binding</keyword>
<feature type="region of interest" description="Disordered" evidence="12">
    <location>
        <begin position="38"/>
        <end position="78"/>
    </location>
</feature>
<keyword evidence="7 10" id="KW-0506">mRNA capping</keyword>
<comment type="caution">
    <text evidence="14">The sequence shown here is derived from an EMBL/GenBank/DDBJ whole genome shotgun (WGS) entry which is preliminary data.</text>
</comment>
<evidence type="ECO:0000256" key="4">
    <source>
        <dbReference type="ARBA" id="ARBA00022679"/>
    </source>
</evidence>
<dbReference type="EMBL" id="QDEB01043811">
    <property type="protein sequence ID" value="RZC38369.1"/>
    <property type="molecule type" value="Genomic_DNA"/>
</dbReference>
<evidence type="ECO:0000256" key="10">
    <source>
        <dbReference type="PIRNR" id="PIRNR028762"/>
    </source>
</evidence>
<evidence type="ECO:0000259" key="13">
    <source>
        <dbReference type="PROSITE" id="PS51562"/>
    </source>
</evidence>
<reference evidence="14 15" key="1">
    <citation type="submission" date="2017-03" db="EMBL/GenBank/DDBJ databases">
        <title>Genome of the blue death feigning beetle - Asbolus verrucosus.</title>
        <authorList>
            <person name="Rider S.D."/>
        </authorList>
    </citation>
    <scope>NUCLEOTIDE SEQUENCE [LARGE SCALE GENOMIC DNA]</scope>
    <source>
        <strain evidence="14">Butters</strain>
        <tissue evidence="14">Head and leg muscle</tissue>
    </source>
</reference>
<evidence type="ECO:0000256" key="9">
    <source>
        <dbReference type="ARBA" id="ARBA00044712"/>
    </source>
</evidence>
<feature type="binding site" evidence="11">
    <location>
        <position position="221"/>
    </location>
    <ligand>
        <name>S-adenosyl-L-methionine</name>
        <dbReference type="ChEBI" id="CHEBI:59789"/>
    </ligand>
</feature>
<feature type="binding site" evidence="11">
    <location>
        <position position="134"/>
    </location>
    <ligand>
        <name>S-adenosyl-L-methionine</name>
        <dbReference type="ChEBI" id="CHEBI:59789"/>
    </ligand>
</feature>
<dbReference type="AlphaFoldDB" id="A0A482W0Y6"/>
<keyword evidence="5 10" id="KW-0949">S-adenosyl-L-methionine</keyword>
<dbReference type="PANTHER" id="PTHR12189:SF2">
    <property type="entry name" value="MRNA CAP GUANINE-N7 METHYLTRANSFERASE"/>
    <property type="match status" value="1"/>
</dbReference>
<dbReference type="SUPFAM" id="SSF53335">
    <property type="entry name" value="S-adenosyl-L-methionine-dependent methyltransferases"/>
    <property type="match status" value="1"/>
</dbReference>
<dbReference type="PROSITE" id="PS51562">
    <property type="entry name" value="RNA_CAP0_MT"/>
    <property type="match status" value="1"/>
</dbReference>
<keyword evidence="3 10" id="KW-0507">mRNA processing</keyword>
<dbReference type="OrthoDB" id="10248867at2759"/>
<dbReference type="InterPro" id="IPR029063">
    <property type="entry name" value="SAM-dependent_MTases_sf"/>
</dbReference>
<dbReference type="GO" id="GO:0003723">
    <property type="term" value="F:RNA binding"/>
    <property type="evidence" value="ECO:0007669"/>
    <property type="project" value="UniProtKB-KW"/>
</dbReference>
<dbReference type="STRING" id="1661398.A0A482W0Y6"/>
<feature type="compositionally biased region" description="Polar residues" evidence="12">
    <location>
        <begin position="1"/>
        <end position="11"/>
    </location>
</feature>
<dbReference type="InterPro" id="IPR039753">
    <property type="entry name" value="RG7MT1"/>
</dbReference>
<evidence type="ECO:0000256" key="2">
    <source>
        <dbReference type="ARBA" id="ARBA00022603"/>
    </source>
</evidence>
<evidence type="ECO:0000256" key="8">
    <source>
        <dbReference type="ARBA" id="ARBA00023242"/>
    </source>
</evidence>
<accession>A0A482W0Y6</accession>
<dbReference type="CDD" id="cd02440">
    <property type="entry name" value="AdoMet_MTases"/>
    <property type="match status" value="1"/>
</dbReference>
<evidence type="ECO:0000256" key="7">
    <source>
        <dbReference type="ARBA" id="ARBA00023042"/>
    </source>
</evidence>
<comment type="similarity">
    <text evidence="10">Belongs to the class I-like SAM-binding methyltransferase superfamily. mRNA cap 0 methyltransferase family.</text>
</comment>
<feature type="binding site" evidence="11">
    <location>
        <position position="244"/>
    </location>
    <ligand>
        <name>S-adenosyl-L-methionine</name>
        <dbReference type="ChEBI" id="CHEBI:59789"/>
    </ligand>
</feature>
<keyword evidence="8 10" id="KW-0539">Nucleus</keyword>
<dbReference type="Gene3D" id="3.40.50.150">
    <property type="entry name" value="Vaccinia Virus protein VP39"/>
    <property type="match status" value="1"/>
</dbReference>
<dbReference type="EC" id="2.1.1.56" evidence="10"/>
<evidence type="ECO:0000256" key="6">
    <source>
        <dbReference type="ARBA" id="ARBA00022884"/>
    </source>
</evidence>
<keyword evidence="4 10" id="KW-0808">Transferase</keyword>
<evidence type="ECO:0000313" key="14">
    <source>
        <dbReference type="EMBL" id="RZC38369.1"/>
    </source>
</evidence>
<dbReference type="InterPro" id="IPR004971">
    <property type="entry name" value="mRNA_G-N7_MeTrfase_dom"/>
</dbReference>
<proteinExistence type="inferred from homology"/>
<dbReference type="InterPro" id="IPR016899">
    <property type="entry name" value="mRNA_G-N7_MeTrfase_euk"/>
</dbReference>
<evidence type="ECO:0000256" key="1">
    <source>
        <dbReference type="ARBA" id="ARBA00004123"/>
    </source>
</evidence>
<evidence type="ECO:0000256" key="11">
    <source>
        <dbReference type="PIRSR" id="PIRSR028762-1"/>
    </source>
</evidence>